<evidence type="ECO:0000313" key="2">
    <source>
        <dbReference type="Proteomes" id="UP000002586"/>
    </source>
</evidence>
<evidence type="ECO:0000313" key="1">
    <source>
        <dbReference type="EMBL" id="ABK45523.1"/>
    </source>
</evidence>
<dbReference type="eggNOG" id="COG4122">
    <property type="taxonomic scope" value="Bacteria"/>
</dbReference>
<dbReference type="AlphaFoldDB" id="A0LC30"/>
<dbReference type="RefSeq" id="WP_011714587.1">
    <property type="nucleotide sequence ID" value="NC_008576.1"/>
</dbReference>
<organism evidence="1 2">
    <name type="scientific">Magnetococcus marinus (strain ATCC BAA-1437 / JCM 17883 / MC-1)</name>
    <dbReference type="NCBI Taxonomy" id="156889"/>
    <lineage>
        <taxon>Bacteria</taxon>
        <taxon>Pseudomonadati</taxon>
        <taxon>Pseudomonadota</taxon>
        <taxon>Magnetococcia</taxon>
        <taxon>Magnetococcales</taxon>
        <taxon>Magnetococcaceae</taxon>
        <taxon>Magnetococcus</taxon>
    </lineage>
</organism>
<dbReference type="HOGENOM" id="CLU_1136962_0_0_5"/>
<dbReference type="Pfam" id="PF13578">
    <property type="entry name" value="Methyltransf_24"/>
    <property type="match status" value="1"/>
</dbReference>
<dbReference type="SUPFAM" id="SSF53335">
    <property type="entry name" value="S-adenosyl-L-methionine-dependent methyltransferases"/>
    <property type="match status" value="1"/>
</dbReference>
<sequence>MATFKHHTFSWFAEHEFAHGDAGKRANHNMLLYHLVKSFSQPTVLECGTALGQSTCLLLTAVEEQQGRLCSLDIQDCAHVAQSDRWQFIQTDDRDAAYVLGLAPYLSEGIDVLFLDSVHSRAHVWAQLQAWYPLIKQGGYIAFDDIDPTTYRQGGRTPNQQRCAEFGDMSEMIREFFYANLDDLFLAYHFGISGRGIMKKLAPMGTQPKPPMVTAEWPNPPGITESARNLAAAIARYVRVNLLP</sequence>
<evidence type="ECO:0008006" key="3">
    <source>
        <dbReference type="Google" id="ProtNLM"/>
    </source>
</evidence>
<dbReference type="EMBL" id="CP000471">
    <property type="protein sequence ID" value="ABK45523.1"/>
    <property type="molecule type" value="Genomic_DNA"/>
</dbReference>
<keyword evidence="2" id="KW-1185">Reference proteome</keyword>
<accession>A0LC30</accession>
<proteinExistence type="predicted"/>
<dbReference type="Gene3D" id="3.40.50.150">
    <property type="entry name" value="Vaccinia Virus protein VP39"/>
    <property type="match status" value="1"/>
</dbReference>
<reference evidence="1 2" key="2">
    <citation type="journal article" date="2012" name="Int. J. Syst. Evol. Microbiol.">
        <title>Magnetococcus marinus gen. nov., sp. nov., a marine, magnetotactic bacterium that represents a novel lineage (Magnetococcaceae fam. nov.; Magnetococcales ord. nov.) at the base of the Alphaproteobacteria.</title>
        <authorList>
            <person name="Bazylinski D.A."/>
            <person name="Williams T.J."/>
            <person name="Lefevre C.T."/>
            <person name="Berg R.J."/>
            <person name="Zhang C.L."/>
            <person name="Bowser S.S."/>
            <person name="Dean A.J."/>
            <person name="Beveridge T.J."/>
        </authorList>
    </citation>
    <scope>NUCLEOTIDE SEQUENCE [LARGE SCALE GENOMIC DNA]</scope>
    <source>
        <strain evidence="2">ATCC BAA-1437 / JCM 17883 / MC-1</strain>
    </source>
</reference>
<name>A0LC30_MAGMM</name>
<gene>
    <name evidence="1" type="ordered locus">Mmc1_3032</name>
</gene>
<reference evidence="2" key="1">
    <citation type="journal article" date="2009" name="Appl. Environ. Microbiol.">
        <title>Complete genome sequence of the chemolithoautotrophic marine magnetotactic coccus strain MC-1.</title>
        <authorList>
            <person name="Schubbe S."/>
            <person name="Williams T.J."/>
            <person name="Xie G."/>
            <person name="Kiss H.E."/>
            <person name="Brettin T.S."/>
            <person name="Martinez D."/>
            <person name="Ross C.A."/>
            <person name="Schuler D."/>
            <person name="Cox B.L."/>
            <person name="Nealson K.H."/>
            <person name="Bazylinski D.A."/>
        </authorList>
    </citation>
    <scope>NUCLEOTIDE SEQUENCE [LARGE SCALE GENOMIC DNA]</scope>
    <source>
        <strain evidence="2">ATCC BAA-1437 / JCM 17883 / MC-1</strain>
    </source>
</reference>
<protein>
    <recommendedName>
        <fullName evidence="3">Class I SAM-dependent methyltransferase</fullName>
    </recommendedName>
</protein>
<dbReference type="CDD" id="cd02440">
    <property type="entry name" value="AdoMet_MTases"/>
    <property type="match status" value="1"/>
</dbReference>
<dbReference type="InterPro" id="IPR029063">
    <property type="entry name" value="SAM-dependent_MTases_sf"/>
</dbReference>
<dbReference type="KEGG" id="mgm:Mmc1_3032"/>
<dbReference type="STRING" id="156889.Mmc1_3032"/>
<dbReference type="OrthoDB" id="799111at2"/>
<dbReference type="Proteomes" id="UP000002586">
    <property type="component" value="Chromosome"/>
</dbReference>